<dbReference type="InParanoid" id="A0A0C3IEM4"/>
<keyword evidence="2" id="KW-1185">Reference proteome</keyword>
<evidence type="ECO:0000313" key="1">
    <source>
        <dbReference type="EMBL" id="KIN95477.1"/>
    </source>
</evidence>
<accession>A0A0C3IEM4</accession>
<proteinExistence type="predicted"/>
<reference evidence="1 2" key="1">
    <citation type="submission" date="2014-04" db="EMBL/GenBank/DDBJ databases">
        <authorList>
            <consortium name="DOE Joint Genome Institute"/>
            <person name="Kuo A."/>
            <person name="Kohler A."/>
            <person name="Costa M.D."/>
            <person name="Nagy L.G."/>
            <person name="Floudas D."/>
            <person name="Copeland A."/>
            <person name="Barry K.W."/>
            <person name="Cichocki N."/>
            <person name="Veneault-Fourrey C."/>
            <person name="LaButti K."/>
            <person name="Lindquist E.A."/>
            <person name="Lipzen A."/>
            <person name="Lundell T."/>
            <person name="Morin E."/>
            <person name="Murat C."/>
            <person name="Sun H."/>
            <person name="Tunlid A."/>
            <person name="Henrissat B."/>
            <person name="Grigoriev I.V."/>
            <person name="Hibbett D.S."/>
            <person name="Martin F."/>
            <person name="Nordberg H.P."/>
            <person name="Cantor M.N."/>
            <person name="Hua S.X."/>
        </authorList>
    </citation>
    <scope>NUCLEOTIDE SEQUENCE [LARGE SCALE GENOMIC DNA]</scope>
    <source>
        <strain evidence="1 2">Marx 270</strain>
    </source>
</reference>
<dbReference type="AlphaFoldDB" id="A0A0C3IEM4"/>
<dbReference type="Proteomes" id="UP000054217">
    <property type="component" value="Unassembled WGS sequence"/>
</dbReference>
<evidence type="ECO:0000313" key="2">
    <source>
        <dbReference type="Proteomes" id="UP000054217"/>
    </source>
</evidence>
<sequence length="89" mass="9773">MMLYPASQIWLVLGCSEKLAVSQGPTLTECKTCHEIVARHLRIQDHAEECGCIVTRLAATAHPGTLEGNYNSIRSIRALCQTSVRCAVF</sequence>
<dbReference type="HOGENOM" id="CLU_2455607_0_0_1"/>
<protein>
    <submittedName>
        <fullName evidence="1">Uncharacterized protein</fullName>
    </submittedName>
</protein>
<reference evidence="2" key="2">
    <citation type="submission" date="2015-01" db="EMBL/GenBank/DDBJ databases">
        <title>Evolutionary Origins and Diversification of the Mycorrhizal Mutualists.</title>
        <authorList>
            <consortium name="DOE Joint Genome Institute"/>
            <consortium name="Mycorrhizal Genomics Consortium"/>
            <person name="Kohler A."/>
            <person name="Kuo A."/>
            <person name="Nagy L.G."/>
            <person name="Floudas D."/>
            <person name="Copeland A."/>
            <person name="Barry K.W."/>
            <person name="Cichocki N."/>
            <person name="Veneault-Fourrey C."/>
            <person name="LaButti K."/>
            <person name="Lindquist E.A."/>
            <person name="Lipzen A."/>
            <person name="Lundell T."/>
            <person name="Morin E."/>
            <person name="Murat C."/>
            <person name="Riley R."/>
            <person name="Ohm R."/>
            <person name="Sun H."/>
            <person name="Tunlid A."/>
            <person name="Henrissat B."/>
            <person name="Grigoriev I.V."/>
            <person name="Hibbett D.S."/>
            <person name="Martin F."/>
        </authorList>
    </citation>
    <scope>NUCLEOTIDE SEQUENCE [LARGE SCALE GENOMIC DNA]</scope>
    <source>
        <strain evidence="2">Marx 270</strain>
    </source>
</reference>
<gene>
    <name evidence="1" type="ORF">M404DRAFT_315104</name>
</gene>
<organism evidence="1 2">
    <name type="scientific">Pisolithus tinctorius Marx 270</name>
    <dbReference type="NCBI Taxonomy" id="870435"/>
    <lineage>
        <taxon>Eukaryota</taxon>
        <taxon>Fungi</taxon>
        <taxon>Dikarya</taxon>
        <taxon>Basidiomycota</taxon>
        <taxon>Agaricomycotina</taxon>
        <taxon>Agaricomycetes</taxon>
        <taxon>Agaricomycetidae</taxon>
        <taxon>Boletales</taxon>
        <taxon>Sclerodermatineae</taxon>
        <taxon>Pisolithaceae</taxon>
        <taxon>Pisolithus</taxon>
    </lineage>
</organism>
<name>A0A0C3IEM4_PISTI</name>
<dbReference type="EMBL" id="KN832066">
    <property type="protein sequence ID" value="KIN95477.1"/>
    <property type="molecule type" value="Genomic_DNA"/>
</dbReference>